<name>A0A4Z2EUM6_9TELE</name>
<evidence type="ECO:0000313" key="3">
    <source>
        <dbReference type="Proteomes" id="UP000314294"/>
    </source>
</evidence>
<reference evidence="2 3" key="1">
    <citation type="submission" date="2019-03" db="EMBL/GenBank/DDBJ databases">
        <title>First draft genome of Liparis tanakae, snailfish: a comprehensive survey of snailfish specific genes.</title>
        <authorList>
            <person name="Kim W."/>
            <person name="Song I."/>
            <person name="Jeong J.-H."/>
            <person name="Kim D."/>
            <person name="Kim S."/>
            <person name="Ryu S."/>
            <person name="Song J.Y."/>
            <person name="Lee S.K."/>
        </authorList>
    </citation>
    <scope>NUCLEOTIDE SEQUENCE [LARGE SCALE GENOMIC DNA]</scope>
    <source>
        <tissue evidence="2">Muscle</tissue>
    </source>
</reference>
<feature type="compositionally biased region" description="Basic and acidic residues" evidence="1">
    <location>
        <begin position="206"/>
        <end position="231"/>
    </location>
</feature>
<dbReference type="OrthoDB" id="8401023at2759"/>
<feature type="region of interest" description="Disordered" evidence="1">
    <location>
        <begin position="1"/>
        <end position="50"/>
    </location>
</feature>
<feature type="compositionally biased region" description="Basic and acidic residues" evidence="1">
    <location>
        <begin position="167"/>
        <end position="183"/>
    </location>
</feature>
<protein>
    <submittedName>
        <fullName evidence="2">Uncharacterized protein</fullName>
    </submittedName>
</protein>
<sequence length="403" mass="43102">MYFNPVSPRIKQSFVKPKAADRDHRQHGARFPFTDSSGQKPADQSPGAPALKSAVGFQRFLNVLNKGVDVATLTKIVSQASAGERPRSTASFAGADRPWQPASRQGAGHWSEGDASQRPAAPPPLPPPPPQRGGRSVSPTGRSPPDDTSLQRGAAERRRLGSGSPSAEKRPTPTPEDEHKQRQMQDVLQAIGMNFGSEELGQMSERIQERLYGKKESDGARKRSGERDARRASSPTPRSRSASSSRSSSSPSNRGYYKKKESYAAPSDATYEAVDYGQSAALQEGAAARGPYSEEGAAAARQTPSQDSAYAFFAPPPAPVTPAFSPGLCPPYPPPPATPPPPGLYFPASFPYGRGPPASVYPEVVAQTRRLLPPSVGAPPSINKYKPLCRPRCLQVIETKQPG</sequence>
<dbReference type="Proteomes" id="UP000314294">
    <property type="component" value="Unassembled WGS sequence"/>
</dbReference>
<evidence type="ECO:0000256" key="1">
    <source>
        <dbReference type="SAM" id="MobiDB-lite"/>
    </source>
</evidence>
<accession>A0A4Z2EUM6</accession>
<proteinExistence type="predicted"/>
<keyword evidence="3" id="KW-1185">Reference proteome</keyword>
<feature type="compositionally biased region" description="Pro residues" evidence="1">
    <location>
        <begin position="120"/>
        <end position="131"/>
    </location>
</feature>
<dbReference type="AlphaFoldDB" id="A0A4Z2EUM6"/>
<gene>
    <name evidence="2" type="ORF">EYF80_057283</name>
</gene>
<feature type="region of interest" description="Disordered" evidence="1">
    <location>
        <begin position="283"/>
        <end position="316"/>
    </location>
</feature>
<dbReference type="EMBL" id="SRLO01002625">
    <property type="protein sequence ID" value="TNN32555.1"/>
    <property type="molecule type" value="Genomic_DNA"/>
</dbReference>
<comment type="caution">
    <text evidence="2">The sequence shown here is derived from an EMBL/GenBank/DDBJ whole genome shotgun (WGS) entry which is preliminary data.</text>
</comment>
<feature type="compositionally biased region" description="Low complexity" evidence="1">
    <location>
        <begin position="232"/>
        <end position="252"/>
    </location>
</feature>
<evidence type="ECO:0000313" key="2">
    <source>
        <dbReference type="EMBL" id="TNN32555.1"/>
    </source>
</evidence>
<feature type="region of interest" description="Disordered" evidence="1">
    <location>
        <begin position="79"/>
        <end position="264"/>
    </location>
</feature>
<feature type="compositionally biased region" description="Polar residues" evidence="1">
    <location>
        <begin position="137"/>
        <end position="151"/>
    </location>
</feature>
<organism evidence="2 3">
    <name type="scientific">Liparis tanakae</name>
    <name type="common">Tanaka's snailfish</name>
    <dbReference type="NCBI Taxonomy" id="230148"/>
    <lineage>
        <taxon>Eukaryota</taxon>
        <taxon>Metazoa</taxon>
        <taxon>Chordata</taxon>
        <taxon>Craniata</taxon>
        <taxon>Vertebrata</taxon>
        <taxon>Euteleostomi</taxon>
        <taxon>Actinopterygii</taxon>
        <taxon>Neopterygii</taxon>
        <taxon>Teleostei</taxon>
        <taxon>Neoteleostei</taxon>
        <taxon>Acanthomorphata</taxon>
        <taxon>Eupercaria</taxon>
        <taxon>Perciformes</taxon>
        <taxon>Cottioidei</taxon>
        <taxon>Cottales</taxon>
        <taxon>Liparidae</taxon>
        <taxon>Liparis</taxon>
    </lineage>
</organism>